<evidence type="ECO:0000256" key="1">
    <source>
        <dbReference type="ARBA" id="ARBA00005291"/>
    </source>
</evidence>
<evidence type="ECO:0000313" key="2">
    <source>
        <dbReference type="EMBL" id="BAJ83041.1"/>
    </source>
</evidence>
<dbReference type="KEGG" id="amv:ACMV_P1_02450"/>
<dbReference type="OrthoDB" id="4124121at2"/>
<evidence type="ECO:0000313" key="3">
    <source>
        <dbReference type="Proteomes" id="UP000007100"/>
    </source>
</evidence>
<dbReference type="InterPro" id="IPR051557">
    <property type="entry name" value="NipSnap_domain"/>
</dbReference>
<dbReference type="PANTHER" id="PTHR21017">
    <property type="entry name" value="NIPSNAP-RELATED"/>
    <property type="match status" value="1"/>
</dbReference>
<gene>
    <name evidence="2" type="ordered locus">ACMV_P1_02450</name>
</gene>
<dbReference type="Proteomes" id="UP000007100">
    <property type="component" value="Plasmid pACMV1"/>
</dbReference>
<dbReference type="SUPFAM" id="SSF54909">
    <property type="entry name" value="Dimeric alpha+beta barrel"/>
    <property type="match status" value="1"/>
</dbReference>
<dbReference type="InterPro" id="IPR011008">
    <property type="entry name" value="Dimeric_a/b-barrel"/>
</dbReference>
<dbReference type="AlphaFoldDB" id="F0J7H4"/>
<accession>F0J7H4</accession>
<dbReference type="Gene3D" id="3.30.70.100">
    <property type="match status" value="1"/>
</dbReference>
<reference evidence="2 3" key="1">
    <citation type="submission" date="2010-12" db="EMBL/GenBank/DDBJ databases">
        <title>Whole genome sequence of Acidiphilium multivorum AIU301.</title>
        <authorList>
            <person name="Narita-Yamada S."/>
            <person name="Nakamura S."/>
            <person name="Ito N."/>
            <person name="Takarada H."/>
            <person name="Katano Y."/>
            <person name="Nakazawa H."/>
            <person name="Hosoyama A."/>
            <person name="Yamada R."/>
            <person name="Fujita N."/>
        </authorList>
    </citation>
    <scope>NUCLEOTIDE SEQUENCE [LARGE SCALE GENOMIC DNA]</scope>
    <source>
        <strain evidence="3">DSM 11245 / JCM 8867 / AIU301</strain>
        <plasmid evidence="2 3">pACMV1</plasmid>
    </source>
</reference>
<keyword evidence="3" id="KW-1185">Reference proteome</keyword>
<comment type="similarity">
    <text evidence="1">Belongs to the NipSnap family.</text>
</comment>
<dbReference type="PANTHER" id="PTHR21017:SF17">
    <property type="entry name" value="PROTEIN NIPSNAP"/>
    <property type="match status" value="1"/>
</dbReference>
<dbReference type="InterPro" id="IPR012577">
    <property type="entry name" value="NIPSNAP"/>
</dbReference>
<dbReference type="RefSeq" id="WP_013635051.1">
    <property type="nucleotide sequence ID" value="NC_015178.1"/>
</dbReference>
<dbReference type="HOGENOM" id="CLU_097061_2_1_5"/>
<organism evidence="2 3">
    <name type="scientific">Acidiphilium multivorum (strain DSM 11245 / JCM 8867 / NBRC 100883 / AIU 301)</name>
    <dbReference type="NCBI Taxonomy" id="926570"/>
    <lineage>
        <taxon>Bacteria</taxon>
        <taxon>Pseudomonadati</taxon>
        <taxon>Pseudomonadota</taxon>
        <taxon>Alphaproteobacteria</taxon>
        <taxon>Acetobacterales</taxon>
        <taxon>Acidocellaceae</taxon>
        <taxon>Acidiphilium</taxon>
    </lineage>
</organism>
<proteinExistence type="inferred from homology"/>
<protein>
    <submittedName>
        <fullName evidence="2">Uncharacterized protein</fullName>
    </submittedName>
</protein>
<name>F0J7H4_ACIMA</name>
<dbReference type="EMBL" id="AP012036">
    <property type="protein sequence ID" value="BAJ83041.1"/>
    <property type="molecule type" value="Genomic_DNA"/>
</dbReference>
<keyword evidence="2" id="KW-0614">Plasmid</keyword>
<sequence length="105" mass="12079">MFYEIRTYRLRPGTVQAYLHLVEDEGIAIQKSYLGALVGYFYTEIGSLNEIIHIWAYESLDERERRRAALAADPGWQAFMPKIQELIDTMESRIARAAPFSPLAP</sequence>
<dbReference type="Pfam" id="PF07978">
    <property type="entry name" value="NIPSNAP"/>
    <property type="match status" value="1"/>
</dbReference>
<geneLocation type="plasmid" evidence="2 3">
    <name>pACMV1</name>
</geneLocation>